<dbReference type="CDD" id="cd06558">
    <property type="entry name" value="crotonase-like"/>
    <property type="match status" value="1"/>
</dbReference>
<dbReference type="PANTHER" id="PTHR42964:SF1">
    <property type="entry name" value="POLYKETIDE BIOSYNTHESIS ENOYL-COA HYDRATASE PKSH-RELATED"/>
    <property type="match status" value="1"/>
</dbReference>
<evidence type="ECO:0000313" key="2">
    <source>
        <dbReference type="EMBL" id="MDT7041218.1"/>
    </source>
</evidence>
<dbReference type="InterPro" id="IPR029045">
    <property type="entry name" value="ClpP/crotonase-like_dom_sf"/>
</dbReference>
<dbReference type="EMBL" id="JAQOUE010000001">
    <property type="protein sequence ID" value="MDT7041218.1"/>
    <property type="molecule type" value="Genomic_DNA"/>
</dbReference>
<dbReference type="Gene3D" id="6.10.30.40">
    <property type="match status" value="1"/>
</dbReference>
<dbReference type="InterPro" id="IPR001753">
    <property type="entry name" value="Enoyl-CoA_hydra/iso"/>
</dbReference>
<dbReference type="PANTHER" id="PTHR42964">
    <property type="entry name" value="ENOYL-COA HYDRATASE"/>
    <property type="match status" value="1"/>
</dbReference>
<gene>
    <name evidence="2" type="ORF">PPG34_02570</name>
</gene>
<organism evidence="2 3">
    <name type="scientific">Candidatus Nitronereus thalassa</name>
    <dbReference type="NCBI Taxonomy" id="3020898"/>
    <lineage>
        <taxon>Bacteria</taxon>
        <taxon>Pseudomonadati</taxon>
        <taxon>Nitrospirota</taxon>
        <taxon>Nitrospiria</taxon>
        <taxon>Nitrospirales</taxon>
        <taxon>Nitrospiraceae</taxon>
        <taxon>Candidatus Nitronereus</taxon>
    </lineage>
</organism>
<protein>
    <submittedName>
        <fullName evidence="2">Enoyl-CoA hydratase/isomerase family protein</fullName>
    </submittedName>
</protein>
<sequence length="262" mass="28976">MARVGIDDPNMHLHQNEECVHRFTLINERGATHLTPNLLRALRLSLDGLRGAQPLVIEGTASDFCHGLDLEWAETLGESSTQASDVMLIQIMEVFQSILNTLRRWPKPVISVVTGHASGAGLGFLGVSDVVIAHEQARFSAPETMLGLIPAKIYPYLVRRMGVARAKLFGMGGVSLTAAKASAWGLVDEVVDDLNHTLQGYLKRWARVDSRTVNAMKALTEDHWPIPEGFNADADQRFVELIKSPSTQQRMKNFREGVAPWE</sequence>
<name>A0ABU3K4B4_9BACT</name>
<comment type="caution">
    <text evidence="2">The sequence shown here is derived from an EMBL/GenBank/DDBJ whole genome shotgun (WGS) entry which is preliminary data.</text>
</comment>
<dbReference type="Proteomes" id="UP001250932">
    <property type="component" value="Unassembled WGS sequence"/>
</dbReference>
<dbReference type="SUPFAM" id="SSF52096">
    <property type="entry name" value="ClpP/crotonase"/>
    <property type="match status" value="1"/>
</dbReference>
<dbReference type="Gene3D" id="3.90.226.10">
    <property type="entry name" value="2-enoyl-CoA Hydratase, Chain A, domain 1"/>
    <property type="match status" value="1"/>
</dbReference>
<dbReference type="InterPro" id="IPR051683">
    <property type="entry name" value="Enoyl-CoA_Hydratase/Isomerase"/>
</dbReference>
<proteinExistence type="inferred from homology"/>
<dbReference type="Pfam" id="PF00378">
    <property type="entry name" value="ECH_1"/>
    <property type="match status" value="1"/>
</dbReference>
<evidence type="ECO:0000256" key="1">
    <source>
        <dbReference type="ARBA" id="ARBA00005254"/>
    </source>
</evidence>
<comment type="similarity">
    <text evidence="1">Belongs to the enoyl-CoA hydratase/isomerase family.</text>
</comment>
<evidence type="ECO:0000313" key="3">
    <source>
        <dbReference type="Proteomes" id="UP001250932"/>
    </source>
</evidence>
<keyword evidence="3" id="KW-1185">Reference proteome</keyword>
<reference evidence="2 3" key="1">
    <citation type="journal article" date="2023" name="ISME J.">
        <title>Cultivation and genomic characterization of novel and ubiquitous marine nitrite-oxidizing bacteria from the Nitrospirales.</title>
        <authorList>
            <person name="Mueller A.J."/>
            <person name="Daebeler A."/>
            <person name="Herbold C.W."/>
            <person name="Kirkegaard R.H."/>
            <person name="Daims H."/>
        </authorList>
    </citation>
    <scope>NUCLEOTIDE SEQUENCE [LARGE SCALE GENOMIC DNA]</scope>
    <source>
        <strain evidence="2 3">EB</strain>
    </source>
</reference>
<accession>A0ABU3K4B4</accession>
<dbReference type="RefSeq" id="WP_313831574.1">
    <property type="nucleotide sequence ID" value="NZ_JAQOUE010000001.1"/>
</dbReference>